<feature type="transmembrane region" description="Helical" evidence="1">
    <location>
        <begin position="188"/>
        <end position="211"/>
    </location>
</feature>
<dbReference type="EMBL" id="DTCM01000034">
    <property type="protein sequence ID" value="HGL40592.1"/>
    <property type="molecule type" value="Genomic_DNA"/>
</dbReference>
<accession>A0A7J3G484</accession>
<evidence type="ECO:0000313" key="2">
    <source>
        <dbReference type="EMBL" id="HGL40592.1"/>
    </source>
</evidence>
<comment type="caution">
    <text evidence="2">The sequence shown here is derived from an EMBL/GenBank/DDBJ whole genome shotgun (WGS) entry which is preliminary data.</text>
</comment>
<organism evidence="2">
    <name type="scientific">Caldiarchaeum subterraneum</name>
    <dbReference type="NCBI Taxonomy" id="311458"/>
    <lineage>
        <taxon>Archaea</taxon>
        <taxon>Nitrososphaerota</taxon>
        <taxon>Candidatus Caldarchaeales</taxon>
        <taxon>Candidatus Caldarchaeaceae</taxon>
        <taxon>Candidatus Caldarchaeum</taxon>
    </lineage>
</organism>
<keyword evidence="1" id="KW-0812">Transmembrane</keyword>
<reference evidence="2" key="1">
    <citation type="journal article" date="2020" name="mSystems">
        <title>Genome- and Community-Level Interaction Insights into Carbon Utilization and Element Cycling Functions of Hydrothermarchaeota in Hydrothermal Sediment.</title>
        <authorList>
            <person name="Zhou Z."/>
            <person name="Liu Y."/>
            <person name="Xu W."/>
            <person name="Pan J."/>
            <person name="Luo Z.H."/>
            <person name="Li M."/>
        </authorList>
    </citation>
    <scope>NUCLEOTIDE SEQUENCE [LARGE SCALE GENOMIC DNA]</scope>
    <source>
        <strain evidence="2">SpSt-669</strain>
    </source>
</reference>
<keyword evidence="1" id="KW-1133">Transmembrane helix</keyword>
<feature type="transmembrane region" description="Helical" evidence="1">
    <location>
        <begin position="217"/>
        <end position="241"/>
    </location>
</feature>
<dbReference type="AlphaFoldDB" id="A0A7J3G484"/>
<proteinExistence type="predicted"/>
<feature type="transmembrane region" description="Helical" evidence="1">
    <location>
        <begin position="54"/>
        <end position="75"/>
    </location>
</feature>
<evidence type="ECO:0000256" key="1">
    <source>
        <dbReference type="SAM" id="Phobius"/>
    </source>
</evidence>
<gene>
    <name evidence="2" type="ORF">ENU43_02875</name>
</gene>
<name>A0A7J3G484_CALS0</name>
<sequence>MKLRRNTFSAIFFNFTEMFWRPSIAIKSLFIAVPLVFVKVIISSYELEFVPVNLLVGSVITSALFILGFYMAGLINDYKEAEKMAVEIRSMLEKIWEESKALTKVSEEFNLENVRRQLIYIIESFVNGVSQQSGFKDLKPCVEAVRYLQSYFTEIGITGVTAHSISQIKDTCTNLLKIIFRIYYIQRIIFLPSARLLVNVLATGVIVLVAITETQNYLSAVAVFGIFSYFVIYIRNLIYVLDVPFRQGEKTKDDISLFLLEEFKQEITTSVKDDIVSRKPQL</sequence>
<keyword evidence="1" id="KW-0472">Membrane</keyword>
<feature type="transmembrane region" description="Helical" evidence="1">
    <location>
        <begin position="24"/>
        <end position="42"/>
    </location>
</feature>
<protein>
    <submittedName>
        <fullName evidence="2">Uncharacterized protein</fullName>
    </submittedName>
</protein>